<evidence type="ECO:0000313" key="3">
    <source>
        <dbReference type="Proteomes" id="UP000000260"/>
    </source>
</evidence>
<dbReference type="EMBL" id="CP000783">
    <property type="protein sequence ID" value="ABU75883.1"/>
    <property type="molecule type" value="Genomic_DNA"/>
</dbReference>
<keyword evidence="3" id="KW-1185">Reference proteome</keyword>
<dbReference type="KEGG" id="esa:ESA_00599"/>
<keyword evidence="1" id="KW-1133">Transmembrane helix</keyword>
<reference evidence="2 3" key="1">
    <citation type="journal article" date="2010" name="PLoS ONE">
        <title>Genome sequence of Cronobacter sakazakii BAA-894 and comparative genomic hybridization analysis with other Cronobacter species.</title>
        <authorList>
            <person name="Kucerova E."/>
            <person name="Clifton S.W."/>
            <person name="Xia X.Q."/>
            <person name="Long F."/>
            <person name="Porwollik S."/>
            <person name="Fulton L."/>
            <person name="Fronick C."/>
            <person name="Minx P."/>
            <person name="Kyung K."/>
            <person name="Warren W."/>
            <person name="Fulton R."/>
            <person name="Feng D."/>
            <person name="Wollam A."/>
            <person name="Shah N."/>
            <person name="Bhonagiri V."/>
            <person name="Nash W.E."/>
            <person name="Hallsworth-Pepin K."/>
            <person name="Wilson R.K."/>
            <person name="McClelland M."/>
            <person name="Forsythe S.J."/>
        </authorList>
    </citation>
    <scope>NUCLEOTIDE SEQUENCE [LARGE SCALE GENOMIC DNA]</scope>
    <source>
        <strain evidence="2 3">ATCC BAA-894</strain>
    </source>
</reference>
<evidence type="ECO:0000313" key="2">
    <source>
        <dbReference type="EMBL" id="ABU75883.1"/>
    </source>
</evidence>
<gene>
    <name evidence="2" type="ordered locus">ESA_00599</name>
</gene>
<dbReference type="AlphaFoldDB" id="A7MHZ7"/>
<organism evidence="2 3">
    <name type="scientific">Cronobacter sakazakii (strain ATCC BAA-894)</name>
    <name type="common">Enterobacter sakazakii</name>
    <dbReference type="NCBI Taxonomy" id="290339"/>
    <lineage>
        <taxon>Bacteria</taxon>
        <taxon>Pseudomonadati</taxon>
        <taxon>Pseudomonadota</taxon>
        <taxon>Gammaproteobacteria</taxon>
        <taxon>Enterobacterales</taxon>
        <taxon>Enterobacteriaceae</taxon>
        <taxon>Cronobacter</taxon>
    </lineage>
</organism>
<keyword evidence="1" id="KW-0472">Membrane</keyword>
<sequence length="63" mass="7677">MRRFAIFSRPLSFLYLISMSYFFLWQTYCSACGREFFARRFWVYRGVFHSVCVKMADFYADLA</sequence>
<accession>A7MHZ7</accession>
<protein>
    <submittedName>
        <fullName evidence="2">Uncharacterized protein</fullName>
    </submittedName>
</protein>
<name>A7MHZ7_CROS8</name>
<proteinExistence type="predicted"/>
<dbReference type="Proteomes" id="UP000000260">
    <property type="component" value="Chromosome"/>
</dbReference>
<keyword evidence="1" id="KW-0812">Transmembrane</keyword>
<evidence type="ECO:0000256" key="1">
    <source>
        <dbReference type="SAM" id="Phobius"/>
    </source>
</evidence>
<dbReference type="HOGENOM" id="CLU_2878323_0_0_6"/>
<feature type="transmembrane region" description="Helical" evidence="1">
    <location>
        <begin position="12"/>
        <end position="28"/>
    </location>
</feature>